<dbReference type="Pfam" id="PF08240">
    <property type="entry name" value="ADH_N"/>
    <property type="match status" value="1"/>
</dbReference>
<keyword evidence="6" id="KW-0560">Oxidoreductase</keyword>
<proteinExistence type="inferred from homology"/>
<dbReference type="PRINTS" id="PR00463">
    <property type="entry name" value="EP450I"/>
</dbReference>
<dbReference type="InterPro" id="IPR001128">
    <property type="entry name" value="Cyt_P450"/>
</dbReference>
<evidence type="ECO:0000256" key="5">
    <source>
        <dbReference type="ARBA" id="ARBA00022723"/>
    </source>
</evidence>
<dbReference type="CDD" id="cd08249">
    <property type="entry name" value="enoyl_reductase_like"/>
    <property type="match status" value="1"/>
</dbReference>
<feature type="domain" description="Enoyl reductase (ER)" evidence="9">
    <location>
        <begin position="19"/>
        <end position="300"/>
    </location>
</feature>
<dbReference type="Proteomes" id="UP000696280">
    <property type="component" value="Unassembled WGS sequence"/>
</dbReference>
<evidence type="ECO:0000256" key="6">
    <source>
        <dbReference type="ARBA" id="ARBA00023002"/>
    </source>
</evidence>
<keyword evidence="7 8" id="KW-0408">Iron</keyword>
<dbReference type="InterPro" id="IPR036396">
    <property type="entry name" value="Cyt_P450_sf"/>
</dbReference>
<evidence type="ECO:0000256" key="3">
    <source>
        <dbReference type="ARBA" id="ARBA00010617"/>
    </source>
</evidence>
<evidence type="ECO:0000256" key="4">
    <source>
        <dbReference type="ARBA" id="ARBA00022617"/>
    </source>
</evidence>
<comment type="caution">
    <text evidence="10">The sequence shown here is derived from an EMBL/GenBank/DDBJ whole genome shotgun (WGS) entry which is preliminary data.</text>
</comment>
<dbReference type="InterPro" id="IPR011032">
    <property type="entry name" value="GroES-like_sf"/>
</dbReference>
<dbReference type="SUPFAM" id="SSF50129">
    <property type="entry name" value="GroES-like"/>
    <property type="match status" value="1"/>
</dbReference>
<dbReference type="InterPro" id="IPR047122">
    <property type="entry name" value="Trans-enoyl_RdTase-like"/>
</dbReference>
<dbReference type="GO" id="GO:0020037">
    <property type="term" value="F:heme binding"/>
    <property type="evidence" value="ECO:0007669"/>
    <property type="project" value="InterPro"/>
</dbReference>
<gene>
    <name evidence="10" type="ORF">HYFRA_00011113</name>
</gene>
<keyword evidence="11" id="KW-1185">Reference proteome</keyword>
<dbReference type="InterPro" id="IPR013154">
    <property type="entry name" value="ADH-like_N"/>
</dbReference>
<dbReference type="Pfam" id="PF00067">
    <property type="entry name" value="p450"/>
    <property type="match status" value="1"/>
</dbReference>
<dbReference type="PRINTS" id="PR00385">
    <property type="entry name" value="P450"/>
</dbReference>
<organism evidence="10 11">
    <name type="scientific">Hymenoscyphus fraxineus</name>
    <dbReference type="NCBI Taxonomy" id="746836"/>
    <lineage>
        <taxon>Eukaryota</taxon>
        <taxon>Fungi</taxon>
        <taxon>Dikarya</taxon>
        <taxon>Ascomycota</taxon>
        <taxon>Pezizomycotina</taxon>
        <taxon>Leotiomycetes</taxon>
        <taxon>Helotiales</taxon>
        <taxon>Helotiaceae</taxon>
        <taxon>Hymenoscyphus</taxon>
    </lineage>
</organism>
<evidence type="ECO:0000256" key="2">
    <source>
        <dbReference type="ARBA" id="ARBA00008072"/>
    </source>
</evidence>
<evidence type="ECO:0000313" key="10">
    <source>
        <dbReference type="EMBL" id="CAG8958436.1"/>
    </source>
</evidence>
<dbReference type="InterPro" id="IPR017972">
    <property type="entry name" value="Cyt_P450_CS"/>
</dbReference>
<sequence length="817" mass="91022">MSPSTSSALPATQTSIKQGVGGRLAIVPDAPLPAPLEPDMVLVRCVAVGLNPVDHKIPKNFPSPGATAGTDFAGTVVQVGNAVSSEIHEGDRVCGSVHGSNSLDPSTGSFAQFIRAPSRLLLRVPPGVDWHQAAALGGIGHGTVALALWSRSGLALEATPDHPAPADELIGSGFPVLVYGGSTATGTMAIQMLRLSGLQPIAVCSPQNFALVQSFGAVAVFDYMSPTCGMDIRAWTKNTLSHVLDCISDVQSAEICYKALGRAGGRYVCLELQQPETLAQRKAVHAEFIMGYELFGKPVALPGGYGRDANPERFPPKMAVTNMTIFNLWPWWLLLSVVLAIYMTSRCIYHLYFHPLAHFPGPKLAAVSNIYYAKTWFSGRYPFKLAELFKTYGDVVRIAPNELVFCAPQAYQDIHGSAIHNREVFTKTNFQDMGLDEIGLTAERDPDIHREMARKLQPAFSTRAVQAHESTVRSHIDEFLLQMEEHGTKEQGVDMKLWLDWLAWDLAGDLAYGRDFRHVKDAKTSVFLATFLKVGLWGTVNQVSRRFPLLRPFMWFLVPPSIVMALPTLLRLNRQEMRARIARRDNLSHPDYMQHLIPAEEDQIKADWLFAQADELMAAGFDPLTNQLSAIVYNLCTSPEKMERVVTEIRQRYQTSEEITAESLQGLKYVNAVINEALRIHTSAAFGLPRVSPGAKVDGHYVPQGVVVQTCHYATTHDERYFHRPFEFHPERFLPRSHPLYEERFSHDDMDGFNPFSKGPRGCPGQSVAYMQCRLFVAKLLHRFDMELARPVVWGQDLKVYAIYHRPEVWVRFEKVA</sequence>
<comment type="similarity">
    <text evidence="2">Belongs to the zinc-containing alcohol dehydrogenase family.</text>
</comment>
<evidence type="ECO:0000259" key="9">
    <source>
        <dbReference type="SMART" id="SM00829"/>
    </source>
</evidence>
<evidence type="ECO:0000313" key="11">
    <source>
        <dbReference type="Proteomes" id="UP000696280"/>
    </source>
</evidence>
<evidence type="ECO:0000256" key="7">
    <source>
        <dbReference type="ARBA" id="ARBA00023004"/>
    </source>
</evidence>
<dbReference type="InterPro" id="IPR050121">
    <property type="entry name" value="Cytochrome_P450_monoxygenase"/>
</dbReference>
<dbReference type="SMART" id="SM00829">
    <property type="entry name" value="PKS_ER"/>
    <property type="match status" value="1"/>
</dbReference>
<dbReference type="Gene3D" id="1.10.630.10">
    <property type="entry name" value="Cytochrome P450"/>
    <property type="match status" value="1"/>
</dbReference>
<keyword evidence="4 8" id="KW-0349">Heme</keyword>
<dbReference type="PANTHER" id="PTHR24305">
    <property type="entry name" value="CYTOCHROME P450"/>
    <property type="match status" value="1"/>
</dbReference>
<dbReference type="Gene3D" id="3.90.180.10">
    <property type="entry name" value="Medium-chain alcohol dehydrogenases, catalytic domain"/>
    <property type="match status" value="1"/>
</dbReference>
<name>A0A9N9L225_9HELO</name>
<evidence type="ECO:0000256" key="1">
    <source>
        <dbReference type="ARBA" id="ARBA00001971"/>
    </source>
</evidence>
<dbReference type="OrthoDB" id="1470350at2759"/>
<reference evidence="10" key="1">
    <citation type="submission" date="2021-07" db="EMBL/GenBank/DDBJ databases">
        <authorList>
            <person name="Durling M."/>
        </authorList>
    </citation>
    <scope>NUCLEOTIDE SEQUENCE</scope>
</reference>
<dbReference type="InterPro" id="IPR002401">
    <property type="entry name" value="Cyt_P450_E_grp-I"/>
</dbReference>
<dbReference type="InterPro" id="IPR036291">
    <property type="entry name" value="NAD(P)-bd_dom_sf"/>
</dbReference>
<dbReference type="GO" id="GO:0005506">
    <property type="term" value="F:iron ion binding"/>
    <property type="evidence" value="ECO:0007669"/>
    <property type="project" value="InterPro"/>
</dbReference>
<comment type="similarity">
    <text evidence="3">Belongs to the cytochrome P450 family.</text>
</comment>
<dbReference type="Gene3D" id="3.40.50.720">
    <property type="entry name" value="NAD(P)-binding Rossmann-like Domain"/>
    <property type="match status" value="1"/>
</dbReference>
<dbReference type="AlphaFoldDB" id="A0A9N9L225"/>
<keyword evidence="5 8" id="KW-0479">Metal-binding</keyword>
<dbReference type="SUPFAM" id="SSF51735">
    <property type="entry name" value="NAD(P)-binding Rossmann-fold domains"/>
    <property type="match status" value="1"/>
</dbReference>
<comment type="cofactor">
    <cofactor evidence="1 8">
        <name>heme</name>
        <dbReference type="ChEBI" id="CHEBI:30413"/>
    </cofactor>
</comment>
<dbReference type="EMBL" id="CAJVRL010000082">
    <property type="protein sequence ID" value="CAG8958436.1"/>
    <property type="molecule type" value="Genomic_DNA"/>
</dbReference>
<evidence type="ECO:0000256" key="8">
    <source>
        <dbReference type="PIRSR" id="PIRSR602401-1"/>
    </source>
</evidence>
<dbReference type="GO" id="GO:0016651">
    <property type="term" value="F:oxidoreductase activity, acting on NAD(P)H"/>
    <property type="evidence" value="ECO:0007669"/>
    <property type="project" value="InterPro"/>
</dbReference>
<protein>
    <recommendedName>
        <fullName evidence="9">Enoyl reductase (ER) domain-containing protein</fullName>
    </recommendedName>
</protein>
<dbReference type="InterPro" id="IPR020843">
    <property type="entry name" value="ER"/>
</dbReference>
<dbReference type="PROSITE" id="PS00086">
    <property type="entry name" value="CYTOCHROME_P450"/>
    <property type="match status" value="1"/>
</dbReference>
<feature type="binding site" description="axial binding residue" evidence="8">
    <location>
        <position position="763"/>
    </location>
    <ligand>
        <name>heme</name>
        <dbReference type="ChEBI" id="CHEBI:30413"/>
    </ligand>
    <ligandPart>
        <name>Fe</name>
        <dbReference type="ChEBI" id="CHEBI:18248"/>
    </ligandPart>
</feature>
<dbReference type="GO" id="GO:0016705">
    <property type="term" value="F:oxidoreductase activity, acting on paired donors, with incorporation or reduction of molecular oxygen"/>
    <property type="evidence" value="ECO:0007669"/>
    <property type="project" value="InterPro"/>
</dbReference>
<accession>A0A9N9L225</accession>
<dbReference type="PANTHER" id="PTHR24305:SF210">
    <property type="entry name" value="CYTOCHROME P450 MONOOXYGENASE ASQL-RELATED"/>
    <property type="match status" value="1"/>
</dbReference>
<dbReference type="GO" id="GO:0004497">
    <property type="term" value="F:monooxygenase activity"/>
    <property type="evidence" value="ECO:0007669"/>
    <property type="project" value="InterPro"/>
</dbReference>
<dbReference type="SUPFAM" id="SSF48264">
    <property type="entry name" value="Cytochrome P450"/>
    <property type="match status" value="1"/>
</dbReference>